<evidence type="ECO:0000313" key="2">
    <source>
        <dbReference type="EMBL" id="KAK5696637.1"/>
    </source>
</evidence>
<dbReference type="Proteomes" id="UP001310594">
    <property type="component" value="Unassembled WGS sequence"/>
</dbReference>
<dbReference type="AlphaFoldDB" id="A0AAN7W5R2"/>
<name>A0AAN7W5R2_9PEZI</name>
<evidence type="ECO:0000313" key="3">
    <source>
        <dbReference type="Proteomes" id="UP001310594"/>
    </source>
</evidence>
<sequence length="144" mass="14632">MRVRSISATALAAFAAFQPLAFAVAQQQAHPIDTDSVQSPHDIIQEGAIAYTSSATTTHILTRTVMRVVQTEYATRNVSTATPSLTMTPYYNGTASAFGSGVAGASATGVQSAKPMVPTGAAVRVGLGGVGMAAVVGMVGVFLV</sequence>
<organism evidence="2 3">
    <name type="scientific">Elasticomyces elasticus</name>
    <dbReference type="NCBI Taxonomy" id="574655"/>
    <lineage>
        <taxon>Eukaryota</taxon>
        <taxon>Fungi</taxon>
        <taxon>Dikarya</taxon>
        <taxon>Ascomycota</taxon>
        <taxon>Pezizomycotina</taxon>
        <taxon>Dothideomycetes</taxon>
        <taxon>Dothideomycetidae</taxon>
        <taxon>Mycosphaerellales</taxon>
        <taxon>Teratosphaeriaceae</taxon>
        <taxon>Elasticomyces</taxon>
    </lineage>
</organism>
<protein>
    <submittedName>
        <fullName evidence="2">Uncharacterized protein</fullName>
    </submittedName>
</protein>
<dbReference type="EMBL" id="JAVRQU010000012">
    <property type="protein sequence ID" value="KAK5696637.1"/>
    <property type="molecule type" value="Genomic_DNA"/>
</dbReference>
<reference evidence="2" key="1">
    <citation type="submission" date="2023-08" db="EMBL/GenBank/DDBJ databases">
        <title>Black Yeasts Isolated from many extreme environments.</title>
        <authorList>
            <person name="Coleine C."/>
            <person name="Stajich J.E."/>
            <person name="Selbmann L."/>
        </authorList>
    </citation>
    <scope>NUCLEOTIDE SEQUENCE</scope>
    <source>
        <strain evidence="2">CCFEE 5810</strain>
    </source>
</reference>
<gene>
    <name evidence="2" type="ORF">LTR97_007941</name>
</gene>
<evidence type="ECO:0000256" key="1">
    <source>
        <dbReference type="SAM" id="SignalP"/>
    </source>
</evidence>
<comment type="caution">
    <text evidence="2">The sequence shown here is derived from an EMBL/GenBank/DDBJ whole genome shotgun (WGS) entry which is preliminary data.</text>
</comment>
<proteinExistence type="predicted"/>
<keyword evidence="1" id="KW-0732">Signal</keyword>
<feature type="signal peptide" evidence="1">
    <location>
        <begin position="1"/>
        <end position="23"/>
    </location>
</feature>
<accession>A0AAN7W5R2</accession>
<feature type="chain" id="PRO_5043037453" evidence="1">
    <location>
        <begin position="24"/>
        <end position="144"/>
    </location>
</feature>